<protein>
    <recommendedName>
        <fullName evidence="3">Fe-S protein YdhL (DUF1289 family)</fullName>
    </recommendedName>
</protein>
<dbReference type="PANTHER" id="PTHR35175">
    <property type="entry name" value="DUF1289 DOMAIN-CONTAINING PROTEIN"/>
    <property type="match status" value="1"/>
</dbReference>
<evidence type="ECO:0000313" key="1">
    <source>
        <dbReference type="EMBL" id="RPE77016.1"/>
    </source>
</evidence>
<comment type="caution">
    <text evidence="1">The sequence shown here is derived from an EMBL/GenBank/DDBJ whole genome shotgun (WGS) entry which is preliminary data.</text>
</comment>
<dbReference type="EMBL" id="RKQN01000003">
    <property type="protein sequence ID" value="RPE77016.1"/>
    <property type="molecule type" value="Genomic_DNA"/>
</dbReference>
<dbReference type="AlphaFoldDB" id="A0A3N4V256"/>
<gene>
    <name evidence="1" type="ORF">EDC50_2269</name>
</gene>
<dbReference type="InterPro" id="IPR010710">
    <property type="entry name" value="DUF1289"/>
</dbReference>
<sequence>MNTFYRAVLSPCIGVCTLGDDGLCEGCHRTSAEIARWSQMNDDERLRLMETVLPERESRRR</sequence>
<proteinExistence type="predicted"/>
<name>A0A3N4V256_9GAMM</name>
<accession>A0A3N4V256</accession>
<evidence type="ECO:0000313" key="2">
    <source>
        <dbReference type="Proteomes" id="UP000269708"/>
    </source>
</evidence>
<dbReference type="PANTHER" id="PTHR35175:SF2">
    <property type="entry name" value="DUF1289 DOMAIN-CONTAINING PROTEIN"/>
    <property type="match status" value="1"/>
</dbReference>
<evidence type="ECO:0008006" key="3">
    <source>
        <dbReference type="Google" id="ProtNLM"/>
    </source>
</evidence>
<organism evidence="1 2">
    <name type="scientific">Vulcaniibacterium tengchongense</name>
    <dbReference type="NCBI Taxonomy" id="1273429"/>
    <lineage>
        <taxon>Bacteria</taxon>
        <taxon>Pseudomonadati</taxon>
        <taxon>Pseudomonadota</taxon>
        <taxon>Gammaproteobacteria</taxon>
        <taxon>Lysobacterales</taxon>
        <taxon>Lysobacteraceae</taxon>
        <taxon>Vulcaniibacterium</taxon>
    </lineage>
</organism>
<dbReference type="Pfam" id="PF06945">
    <property type="entry name" value="DUF1289"/>
    <property type="match status" value="1"/>
</dbReference>
<dbReference type="Proteomes" id="UP000269708">
    <property type="component" value="Unassembled WGS sequence"/>
</dbReference>
<reference evidence="1 2" key="1">
    <citation type="submission" date="2018-11" db="EMBL/GenBank/DDBJ databases">
        <title>Genomic Encyclopedia of Type Strains, Phase IV (KMG-IV): sequencing the most valuable type-strain genomes for metagenomic binning, comparative biology and taxonomic classification.</title>
        <authorList>
            <person name="Goeker M."/>
        </authorList>
    </citation>
    <scope>NUCLEOTIDE SEQUENCE [LARGE SCALE GENOMIC DNA]</scope>
    <source>
        <strain evidence="1 2">DSM 25623</strain>
    </source>
</reference>
<keyword evidence="2" id="KW-1185">Reference proteome</keyword>